<keyword evidence="13" id="KW-0624">Polysaccharide degradation</keyword>
<dbReference type="InterPro" id="IPR000322">
    <property type="entry name" value="Glyco_hydro_31_TIM"/>
</dbReference>
<evidence type="ECO:0000256" key="15">
    <source>
        <dbReference type="RuleBase" id="RU361185"/>
    </source>
</evidence>
<evidence type="ECO:0000256" key="7">
    <source>
        <dbReference type="ARBA" id="ARBA00022729"/>
    </source>
</evidence>
<comment type="catalytic activity">
    <reaction evidence="1">
        <text>Hydrolysis of terminal, non-reducing beta-D-glucosyl residues with release of beta-D-glucose.</text>
        <dbReference type="EC" id="3.2.1.21"/>
    </reaction>
</comment>
<dbReference type="Pfam" id="PF21365">
    <property type="entry name" value="Glyco_hydro_31_3rd"/>
    <property type="match status" value="1"/>
</dbReference>
<dbReference type="SUPFAM" id="SSF51445">
    <property type="entry name" value="(Trans)glycosidases"/>
    <property type="match status" value="1"/>
</dbReference>
<evidence type="ECO:0000256" key="4">
    <source>
        <dbReference type="ARBA" id="ARBA00012744"/>
    </source>
</evidence>
<evidence type="ECO:0000259" key="19">
    <source>
        <dbReference type="Pfam" id="PF21365"/>
    </source>
</evidence>
<evidence type="ECO:0000256" key="16">
    <source>
        <dbReference type="SAM" id="SignalP"/>
    </source>
</evidence>
<keyword evidence="11 15" id="KW-0326">Glycosidase</keyword>
<comment type="similarity">
    <text evidence="3 15">Belongs to the glycosyl hydrolase 31 family.</text>
</comment>
<dbReference type="InterPro" id="IPR017853">
    <property type="entry name" value="GH"/>
</dbReference>
<keyword evidence="9" id="KW-0325">Glycoprotein</keyword>
<evidence type="ECO:0000256" key="6">
    <source>
        <dbReference type="ARBA" id="ARBA00022525"/>
    </source>
</evidence>
<evidence type="ECO:0000259" key="18">
    <source>
        <dbReference type="Pfam" id="PF13802"/>
    </source>
</evidence>
<dbReference type="Proteomes" id="UP000467700">
    <property type="component" value="Unassembled WGS sequence"/>
</dbReference>
<dbReference type="CDD" id="cd06602">
    <property type="entry name" value="GH31_MGAM_SI_GAA"/>
    <property type="match status" value="1"/>
</dbReference>
<evidence type="ECO:0000256" key="1">
    <source>
        <dbReference type="ARBA" id="ARBA00000448"/>
    </source>
</evidence>
<evidence type="ECO:0000259" key="17">
    <source>
        <dbReference type="Pfam" id="PF01055"/>
    </source>
</evidence>
<comment type="function">
    <text evidence="14">Glucosidase involved in the degradation of cellulosic biomass. Has both alpha- and beta-glucosidase activity.</text>
</comment>
<dbReference type="CDD" id="cd14752">
    <property type="entry name" value="GH31_N"/>
    <property type="match status" value="1"/>
</dbReference>
<dbReference type="GO" id="GO:0000272">
    <property type="term" value="P:polysaccharide catabolic process"/>
    <property type="evidence" value="ECO:0007669"/>
    <property type="project" value="UniProtKB-KW"/>
</dbReference>
<keyword evidence="6" id="KW-0964">Secreted</keyword>
<evidence type="ECO:0000256" key="9">
    <source>
        <dbReference type="ARBA" id="ARBA00023180"/>
    </source>
</evidence>
<dbReference type="InterPro" id="IPR025887">
    <property type="entry name" value="Glyco_hydro_31_N_dom"/>
</dbReference>
<dbReference type="EMBL" id="CACVBS010000031">
    <property type="protein sequence ID" value="CAA7261038.1"/>
    <property type="molecule type" value="Genomic_DNA"/>
</dbReference>
<dbReference type="InterPro" id="IPR048395">
    <property type="entry name" value="Glyco_hydro_31_C"/>
</dbReference>
<dbReference type="PANTHER" id="PTHR22762:SF67">
    <property type="entry name" value="ALPHA_BETA-GLUCOSIDASE AGDC-RELATED"/>
    <property type="match status" value="1"/>
</dbReference>
<keyword evidence="10" id="KW-0119">Carbohydrate metabolism</keyword>
<comment type="caution">
    <text evidence="20">The sequence shown here is derived from an EMBL/GenBank/DDBJ whole genome shotgun (WGS) entry which is preliminary data.</text>
</comment>
<evidence type="ECO:0000256" key="5">
    <source>
        <dbReference type="ARBA" id="ARBA00014002"/>
    </source>
</evidence>
<feature type="domain" description="Glycosyl hydrolase family 31 C-terminal" evidence="19">
    <location>
        <begin position="682"/>
        <end position="770"/>
    </location>
</feature>
<dbReference type="Pfam" id="PF01055">
    <property type="entry name" value="Glyco_hydro_31_2nd"/>
    <property type="match status" value="1"/>
</dbReference>
<reference evidence="20 21" key="1">
    <citation type="submission" date="2020-01" db="EMBL/GenBank/DDBJ databases">
        <authorList>
            <person name="Gupta K D."/>
        </authorList>
    </citation>
    <scope>NUCLEOTIDE SEQUENCE [LARGE SCALE GENOMIC DNA]</scope>
</reference>
<evidence type="ECO:0000256" key="2">
    <source>
        <dbReference type="ARBA" id="ARBA00004613"/>
    </source>
</evidence>
<evidence type="ECO:0000256" key="13">
    <source>
        <dbReference type="ARBA" id="ARBA00023326"/>
    </source>
</evidence>
<name>A0A8S0WX81_CYCAE</name>
<dbReference type="Gene3D" id="3.20.20.80">
    <property type="entry name" value="Glycosidases"/>
    <property type="match status" value="1"/>
</dbReference>
<dbReference type="Pfam" id="PF13802">
    <property type="entry name" value="Gal_mutarotas_2"/>
    <property type="match status" value="1"/>
</dbReference>
<organism evidence="20 21">
    <name type="scientific">Cyclocybe aegerita</name>
    <name type="common">Black poplar mushroom</name>
    <name type="synonym">Agrocybe aegerita</name>
    <dbReference type="NCBI Taxonomy" id="1973307"/>
    <lineage>
        <taxon>Eukaryota</taxon>
        <taxon>Fungi</taxon>
        <taxon>Dikarya</taxon>
        <taxon>Basidiomycota</taxon>
        <taxon>Agaricomycotina</taxon>
        <taxon>Agaricomycetes</taxon>
        <taxon>Agaricomycetidae</taxon>
        <taxon>Agaricales</taxon>
        <taxon>Agaricineae</taxon>
        <taxon>Bolbitiaceae</taxon>
        <taxon>Cyclocybe</taxon>
    </lineage>
</organism>
<accession>A0A8S0WX81</accession>
<keyword evidence="21" id="KW-1185">Reference proteome</keyword>
<dbReference type="GO" id="GO:0030246">
    <property type="term" value="F:carbohydrate binding"/>
    <property type="evidence" value="ECO:0007669"/>
    <property type="project" value="InterPro"/>
</dbReference>
<evidence type="ECO:0000256" key="8">
    <source>
        <dbReference type="ARBA" id="ARBA00022801"/>
    </source>
</evidence>
<evidence type="ECO:0000256" key="10">
    <source>
        <dbReference type="ARBA" id="ARBA00023277"/>
    </source>
</evidence>
<dbReference type="GO" id="GO:0008422">
    <property type="term" value="F:beta-glucosidase activity"/>
    <property type="evidence" value="ECO:0007669"/>
    <property type="project" value="UniProtKB-EC"/>
</dbReference>
<sequence length="897" mass="99403">MRGPASPSGKISFLKTLVVVALAQSAVAAVVDPAVLDACPGYSATNVTTSRNGLTAQLVLRGPACNVFGNDTERLSLSVVYETRNRIHLKITDASQARYEVPESVFPRPQAQSVPSRSSNIQFNYTASPFSFSIYRTSTREVLFSTSSHPIIFEPQYLRVKTRLPANANVYGLGEHTNPFHLPTDNTTLTLWSRDAYGIPTSTNLYGNHPVYFEHRTTGTHGVLLLNSNGMDVKLSSGEPGGPALEYNVIGGVLDFYFFAGSENDPTQVARQYAEVAGLPAEVPYWGFGFHQCRFGYKDFVDVASVVSRYAAAGIPLETMWTDIDYMDRRRIFTLDPDYFPLPRMREIVQYLHNHDQKYIVMTDPAVPYLPDEGYTPYDHGKELDIWLKAANGSESLGVVWPGVTVFPDWFHPNIQQYWTDEFLSFYSPETGIDIDGVWIDMNEPANFCNLPCDNPFEQAIEQNMPPPRTTLPPDPNAPIFVNATSSSSSELKKREDLLNPPYAINNAAGPISSKTAFTDIIHANGLSEYNTHNLYGTMMSVATRDAMLARRPGKRTLVITRSTFAGAGAHVGKWLGDNLSLWDHYRFSIAGMLAFASIYQVPMVGSDICGFGGDTTENICARWASLGAFYPFMRNHNQDNAISQEFYLWPSVEQAAKNAIDIRYRLLDYIYTAFHQAHIDGTPILHPVWFKYPKDANTFAIEHQFFYGDSILVSPVTDEGATSVSIYLPRDIFYDFTTLAPIQGTGSSVTLTDVDFTKIPVHIKGGAVLPLRVSSAMTTKLLRQTDFEFVIAPDARGTASGSLYIDDGENLVQRGTTEVGMTFRGGRLTVSVRFGYATGVKVARVRFLGVARSPRRVLVDGRAVERSAVVYDQGTKVLDVTIGVPFKKGFSVELQN</sequence>
<dbReference type="AlphaFoldDB" id="A0A8S0WX81"/>
<dbReference type="InterPro" id="IPR030458">
    <property type="entry name" value="Glyco_hydro_31_AS"/>
</dbReference>
<feature type="domain" description="Glycoside hydrolase family 31 N-terminal" evidence="18">
    <location>
        <begin position="110"/>
        <end position="230"/>
    </location>
</feature>
<keyword evidence="7 16" id="KW-0732">Signal</keyword>
<dbReference type="SUPFAM" id="SSF51011">
    <property type="entry name" value="Glycosyl hydrolase domain"/>
    <property type="match status" value="1"/>
</dbReference>
<dbReference type="GO" id="GO:0005576">
    <property type="term" value="C:extracellular region"/>
    <property type="evidence" value="ECO:0007669"/>
    <property type="project" value="UniProtKB-SubCell"/>
</dbReference>
<dbReference type="PROSITE" id="PS00129">
    <property type="entry name" value="GLYCOSYL_HYDROL_F31_1"/>
    <property type="match status" value="1"/>
</dbReference>
<keyword evidence="12" id="KW-0961">Cell wall biogenesis/degradation</keyword>
<evidence type="ECO:0000256" key="3">
    <source>
        <dbReference type="ARBA" id="ARBA00007806"/>
    </source>
</evidence>
<dbReference type="SUPFAM" id="SSF74650">
    <property type="entry name" value="Galactose mutarotase-like"/>
    <property type="match status" value="1"/>
</dbReference>
<comment type="subcellular location">
    <subcellularLocation>
        <location evidence="2">Secreted</location>
    </subcellularLocation>
</comment>
<evidence type="ECO:0000256" key="11">
    <source>
        <dbReference type="ARBA" id="ARBA00023295"/>
    </source>
</evidence>
<dbReference type="GO" id="GO:0071555">
    <property type="term" value="P:cell wall organization"/>
    <property type="evidence" value="ECO:0007669"/>
    <property type="project" value="UniProtKB-KW"/>
</dbReference>
<feature type="signal peptide" evidence="16">
    <location>
        <begin position="1"/>
        <end position="28"/>
    </location>
</feature>
<dbReference type="InterPro" id="IPR013780">
    <property type="entry name" value="Glyco_hydro_b"/>
</dbReference>
<dbReference type="OrthoDB" id="5839090at2759"/>
<feature type="domain" description="Glycoside hydrolase family 31 TIM barrel" evidence="17">
    <location>
        <begin position="280"/>
        <end position="674"/>
    </location>
</feature>
<dbReference type="InterPro" id="IPR011013">
    <property type="entry name" value="Gal_mutarotase_sf_dom"/>
</dbReference>
<evidence type="ECO:0000313" key="21">
    <source>
        <dbReference type="Proteomes" id="UP000467700"/>
    </source>
</evidence>
<keyword evidence="8 15" id="KW-0378">Hydrolase</keyword>
<feature type="chain" id="PRO_5035740331" description="Probable alpha/beta-glucosidase agdC" evidence="16">
    <location>
        <begin position="29"/>
        <end position="897"/>
    </location>
</feature>
<dbReference type="Gene3D" id="2.60.40.1760">
    <property type="entry name" value="glycosyl hydrolase (family 31)"/>
    <property type="match status" value="1"/>
</dbReference>
<dbReference type="Gene3D" id="2.60.40.1180">
    <property type="entry name" value="Golgi alpha-mannosidase II"/>
    <property type="match status" value="2"/>
</dbReference>
<dbReference type="PANTHER" id="PTHR22762">
    <property type="entry name" value="ALPHA-GLUCOSIDASE"/>
    <property type="match status" value="1"/>
</dbReference>
<protein>
    <recommendedName>
        <fullName evidence="5">Probable alpha/beta-glucosidase agdC</fullName>
        <ecNumber evidence="4">3.2.1.21</ecNumber>
    </recommendedName>
</protein>
<dbReference type="EC" id="3.2.1.21" evidence="4"/>
<evidence type="ECO:0000313" key="20">
    <source>
        <dbReference type="EMBL" id="CAA7261038.1"/>
    </source>
</evidence>
<proteinExistence type="inferred from homology"/>
<evidence type="ECO:0000256" key="12">
    <source>
        <dbReference type="ARBA" id="ARBA00023316"/>
    </source>
</evidence>
<gene>
    <name evidence="20" type="ORF">AAE3_LOCUS3201</name>
</gene>
<evidence type="ECO:0000256" key="14">
    <source>
        <dbReference type="ARBA" id="ARBA00025512"/>
    </source>
</evidence>